<sequence length="969" mass="105030">MPAPSHFDPPVVVALFPSCAVLSWEPPRTSAIKSFAEHTSWDYRVEYSCSCRMRHQPYAMSTTDTYALLATAHPGETYYVRVVARETFAGSLAGLVSAKTSFQARSTMSMPWPTAAASPCIFDGLYLCAANAWDGGALASVSDSRRRSQEHGCLLDKSSSACVMDADAEFRLYRVTYDCRVPPANTRTVYYMAATGRRPRASQRMRSKEVAALLKRDNAALVFCGVGDSGRLAVKAAHALLSSFMTSCPALSLSVFCITYGTPRCYLKDGPQLLIHTLPLSYHFLHVTQLSRTDDGSSLGDDPVVSQRGTGDGSSPLRLTGYSEGFYENTLLGAQCRVAHDVNDGDVLQLYTSGPAVPLTAAEETEEFDVERALQRLLSVFFPSSPSWLVPTLLSIHCRSTGPLLYVTVEGSNLHYTPRLTLLPQQQPHGAAFPFLIECRPQQLTCVCSLLPWIEECVSEGGAVVGKRCSADLSLCTLVQTAFGMCAACPDEDVPLPRDLTELFQSTAEMTAPWVTAVPSELLECALQTQPLYALCRGPSSATGVDTALNPLAQVLCSFASAAETVLAEQTRAGTAGGMAAAGSVFGFMSNVAARFSSAVSSTSVDAAPKLSVPGKEAAFLKNALKEWTGNASAGIDVWGLRSASWKQRVLHGLPLLSDSSFRSTLTRLLRVFDLHVDAYEGAPHAWLEARLYAHVRRHVTLRLSSSFNMEELLSTTVTLSDFYAAVIDVFTSVLPASAAAPLPFVEDVLLLWCLCQCFELRRELSATFFCCTVGCPGCGGSTLSATLSTLLQSEDAFCYPRSTQRRRVPACRLASSRLSALFLAMRSGVRLAVFLAGELPDIVRPQYASMSMRIQENLTFESQHWFRVITKADEHLPHVRGLGGAPLLETSADRFLEEAKKEMLGGDVVEEHRLVISLAPSPPFIGQILRCSQEKAHAFAASLRAASQRALLPCLLLSLQQADATARQ</sequence>
<feature type="region of interest" description="Disordered" evidence="1">
    <location>
        <begin position="293"/>
        <end position="314"/>
    </location>
</feature>
<dbReference type="GeneID" id="26902305"/>
<evidence type="ECO:0000313" key="4">
    <source>
        <dbReference type="Proteomes" id="UP000037923"/>
    </source>
</evidence>
<proteinExistence type="predicted"/>
<comment type="caution">
    <text evidence="3">The sequence shown here is derived from an EMBL/GenBank/DDBJ whole genome shotgun (WGS) entry which is preliminary data.</text>
</comment>
<dbReference type="Gene3D" id="2.60.40.10">
    <property type="entry name" value="Immunoglobulins"/>
    <property type="match status" value="1"/>
</dbReference>
<accession>A0A0M9G709</accession>
<dbReference type="InterPro" id="IPR003961">
    <property type="entry name" value="FN3_dom"/>
</dbReference>
<dbReference type="RefSeq" id="XP_015662226.1">
    <property type="nucleotide sequence ID" value="XM_015798748.1"/>
</dbReference>
<organism evidence="3 4">
    <name type="scientific">Leptomonas pyrrhocoris</name>
    <name type="common">Firebug parasite</name>
    <dbReference type="NCBI Taxonomy" id="157538"/>
    <lineage>
        <taxon>Eukaryota</taxon>
        <taxon>Discoba</taxon>
        <taxon>Euglenozoa</taxon>
        <taxon>Kinetoplastea</taxon>
        <taxon>Metakinetoplastina</taxon>
        <taxon>Trypanosomatida</taxon>
        <taxon>Trypanosomatidae</taxon>
        <taxon>Leishmaniinae</taxon>
        <taxon>Leptomonas</taxon>
    </lineage>
</organism>
<dbReference type="AlphaFoldDB" id="A0A0M9G709"/>
<dbReference type="RefSeq" id="XP_015662225.1">
    <property type="nucleotide sequence ID" value="XM_015798747.1"/>
</dbReference>
<dbReference type="EMBL" id="LGTL01000003">
    <property type="protein sequence ID" value="KPA83787.1"/>
    <property type="molecule type" value="Genomic_DNA"/>
</dbReference>
<dbReference type="SUPFAM" id="SSF49265">
    <property type="entry name" value="Fibronectin type III"/>
    <property type="match status" value="1"/>
</dbReference>
<evidence type="ECO:0000256" key="1">
    <source>
        <dbReference type="SAM" id="MobiDB-lite"/>
    </source>
</evidence>
<evidence type="ECO:0000259" key="2">
    <source>
        <dbReference type="PROSITE" id="PS50853"/>
    </source>
</evidence>
<name>A0A0M9G709_LEPPY</name>
<dbReference type="InterPro" id="IPR036116">
    <property type="entry name" value="FN3_sf"/>
</dbReference>
<feature type="domain" description="Fibronectin type-III" evidence="2">
    <location>
        <begin position="3"/>
        <end position="107"/>
    </location>
</feature>
<dbReference type="VEuPathDB" id="TriTrypDB:LpyrH10_03_1610"/>
<keyword evidence="4" id="KW-1185">Reference proteome</keyword>
<dbReference type="EMBL" id="LGTL01000003">
    <property type="protein sequence ID" value="KPA83786.1"/>
    <property type="molecule type" value="Genomic_DNA"/>
</dbReference>
<dbReference type="OMA" id="WEYQIEY"/>
<dbReference type="PROSITE" id="PS50853">
    <property type="entry name" value="FN3"/>
    <property type="match status" value="1"/>
</dbReference>
<protein>
    <recommendedName>
        <fullName evidence="2">Fibronectin type-III domain-containing protein</fullName>
    </recommendedName>
</protein>
<dbReference type="InterPro" id="IPR013783">
    <property type="entry name" value="Ig-like_fold"/>
</dbReference>
<gene>
    <name evidence="3" type="ORF">ABB37_02010</name>
</gene>
<dbReference type="OrthoDB" id="240966at2759"/>
<dbReference type="Proteomes" id="UP000037923">
    <property type="component" value="Unassembled WGS sequence"/>
</dbReference>
<evidence type="ECO:0000313" key="3">
    <source>
        <dbReference type="EMBL" id="KPA83787.1"/>
    </source>
</evidence>
<reference evidence="3 4" key="1">
    <citation type="submission" date="2015-07" db="EMBL/GenBank/DDBJ databases">
        <title>High-quality genome of monoxenous trypanosomatid Leptomonas pyrrhocoris.</title>
        <authorList>
            <person name="Flegontov P."/>
            <person name="Butenko A."/>
            <person name="Firsov S."/>
            <person name="Vlcek C."/>
            <person name="Logacheva M.D."/>
            <person name="Field M."/>
            <person name="Filatov D."/>
            <person name="Flegontova O."/>
            <person name="Gerasimov E."/>
            <person name="Jackson A.P."/>
            <person name="Kelly S."/>
            <person name="Opperdoes F."/>
            <person name="O'Reilly A."/>
            <person name="Votypka J."/>
            <person name="Yurchenko V."/>
            <person name="Lukes J."/>
        </authorList>
    </citation>
    <scope>NUCLEOTIDE SEQUENCE [LARGE SCALE GENOMIC DNA]</scope>
    <source>
        <strain evidence="3">H10</strain>
    </source>
</reference>